<feature type="region of interest" description="Disordered" evidence="1">
    <location>
        <begin position="1"/>
        <end position="26"/>
    </location>
</feature>
<evidence type="ECO:0000313" key="3">
    <source>
        <dbReference type="Proteomes" id="UP000480684"/>
    </source>
</evidence>
<keyword evidence="3" id="KW-1185">Reference proteome</keyword>
<protein>
    <submittedName>
        <fullName evidence="2">Uncharacterized protein</fullName>
    </submittedName>
</protein>
<organism evidence="2 3">
    <name type="scientific">Magnetospirillum aberrantis SpK</name>
    <dbReference type="NCBI Taxonomy" id="908842"/>
    <lineage>
        <taxon>Bacteria</taxon>
        <taxon>Pseudomonadati</taxon>
        <taxon>Pseudomonadota</taxon>
        <taxon>Alphaproteobacteria</taxon>
        <taxon>Rhodospirillales</taxon>
        <taxon>Rhodospirillaceae</taxon>
        <taxon>Magnetospirillum</taxon>
    </lineage>
</organism>
<sequence length="66" mass="7659">MLTPTTHASQTPSRVRRNHRTAAEPGLVTERRHAMLVVAHRLVRPVLRPEWLRWLEQKAAPGQKVY</sequence>
<gene>
    <name evidence="2" type="ORF">G4223_13920</name>
</gene>
<dbReference type="RefSeq" id="WP_163680917.1">
    <property type="nucleotide sequence ID" value="NZ_JAAIYP010000039.1"/>
</dbReference>
<evidence type="ECO:0000313" key="2">
    <source>
        <dbReference type="EMBL" id="NFV81211.1"/>
    </source>
</evidence>
<dbReference type="AlphaFoldDB" id="A0A7C9V0J5"/>
<feature type="compositionally biased region" description="Polar residues" evidence="1">
    <location>
        <begin position="1"/>
        <end position="13"/>
    </location>
</feature>
<dbReference type="EMBL" id="JAAIYP010000039">
    <property type="protein sequence ID" value="NFV81211.1"/>
    <property type="molecule type" value="Genomic_DNA"/>
</dbReference>
<name>A0A7C9V0J5_9PROT</name>
<comment type="caution">
    <text evidence="2">The sequence shown here is derived from an EMBL/GenBank/DDBJ whole genome shotgun (WGS) entry which is preliminary data.</text>
</comment>
<accession>A0A7C9V0J5</accession>
<evidence type="ECO:0000256" key="1">
    <source>
        <dbReference type="SAM" id="MobiDB-lite"/>
    </source>
</evidence>
<dbReference type="Proteomes" id="UP000480684">
    <property type="component" value="Unassembled WGS sequence"/>
</dbReference>
<proteinExistence type="predicted"/>
<reference evidence="2 3" key="1">
    <citation type="submission" date="2020-02" db="EMBL/GenBank/DDBJ databases">
        <authorList>
            <person name="Dziuba M."/>
            <person name="Kuznetsov B."/>
            <person name="Mardanov A."/>
            <person name="Ravin N."/>
            <person name="Grouzdev D."/>
        </authorList>
    </citation>
    <scope>NUCLEOTIDE SEQUENCE [LARGE SCALE GENOMIC DNA]</scope>
    <source>
        <strain evidence="2 3">SpK</strain>
    </source>
</reference>